<evidence type="ECO:0000256" key="1">
    <source>
        <dbReference type="ARBA" id="ARBA00022679"/>
    </source>
</evidence>
<proteinExistence type="predicted"/>
<dbReference type="PANTHER" id="PTHR39560">
    <property type="entry name" value="PROTEIN ADENYLYLTRANSFERASE FIC-RELATED"/>
    <property type="match status" value="1"/>
</dbReference>
<dbReference type="Pfam" id="PF02661">
    <property type="entry name" value="Fic"/>
    <property type="match status" value="1"/>
</dbReference>
<dbReference type="EC" id="2.7.7.108" evidence="5"/>
<accession>A0ABY6JBH4</accession>
<keyword evidence="2" id="KW-0548">Nucleotidyltransferase</keyword>
<keyword evidence="1" id="KW-0808">Transferase</keyword>
<feature type="domain" description="Fido" evidence="8">
    <location>
        <begin position="59"/>
        <end position="203"/>
    </location>
</feature>
<keyword evidence="3" id="KW-0547">Nucleotide-binding</keyword>
<gene>
    <name evidence="9" type="ORF">KFZ77_15305</name>
</gene>
<sequence>MSKYRITNDEGYFTFDEQAHVLANKLNIIDAEEINGVELILLEKLYVHVFEQHFPRGKITIALLKRWHLQWLGNIYTWAGKIRTVNLSKSNFLFAAAARLPFLLRGFENQFLAKYTPCSGMTREQTIRAIAAVHVELIIIHPFREGNGRLARLVADVMAVQAGFAPLDYHAWEKKKDQYITAIHAGMNMEYGLMEELVNEQYETINLPVVNELIYHAAHQASFSPVQVTVRFR</sequence>
<dbReference type="InterPro" id="IPR003812">
    <property type="entry name" value="Fido"/>
</dbReference>
<keyword evidence="4" id="KW-0067">ATP-binding</keyword>
<evidence type="ECO:0000256" key="2">
    <source>
        <dbReference type="ARBA" id="ARBA00022695"/>
    </source>
</evidence>
<evidence type="ECO:0000256" key="4">
    <source>
        <dbReference type="ARBA" id="ARBA00022840"/>
    </source>
</evidence>
<protein>
    <recommendedName>
        <fullName evidence="5">protein adenylyltransferase</fullName>
        <ecNumber evidence="5">2.7.7.108</ecNumber>
    </recommendedName>
</protein>
<evidence type="ECO:0000256" key="7">
    <source>
        <dbReference type="ARBA" id="ARBA00048696"/>
    </source>
</evidence>
<comment type="catalytic activity">
    <reaction evidence="6">
        <text>L-threonyl-[protein] + ATP = 3-O-(5'-adenylyl)-L-threonyl-[protein] + diphosphate</text>
        <dbReference type="Rhea" id="RHEA:54292"/>
        <dbReference type="Rhea" id="RHEA-COMP:11060"/>
        <dbReference type="Rhea" id="RHEA-COMP:13847"/>
        <dbReference type="ChEBI" id="CHEBI:30013"/>
        <dbReference type="ChEBI" id="CHEBI:30616"/>
        <dbReference type="ChEBI" id="CHEBI:33019"/>
        <dbReference type="ChEBI" id="CHEBI:138113"/>
        <dbReference type="EC" id="2.7.7.108"/>
    </reaction>
</comment>
<dbReference type="SUPFAM" id="SSF140931">
    <property type="entry name" value="Fic-like"/>
    <property type="match status" value="1"/>
</dbReference>
<dbReference type="InterPro" id="IPR036597">
    <property type="entry name" value="Fido-like_dom_sf"/>
</dbReference>
<evidence type="ECO:0000313" key="10">
    <source>
        <dbReference type="Proteomes" id="UP001156318"/>
    </source>
</evidence>
<name>A0ABY6JBH4_9ENTR</name>
<comment type="catalytic activity">
    <reaction evidence="7">
        <text>L-tyrosyl-[protein] + ATP = O-(5'-adenylyl)-L-tyrosyl-[protein] + diphosphate</text>
        <dbReference type="Rhea" id="RHEA:54288"/>
        <dbReference type="Rhea" id="RHEA-COMP:10136"/>
        <dbReference type="Rhea" id="RHEA-COMP:13846"/>
        <dbReference type="ChEBI" id="CHEBI:30616"/>
        <dbReference type="ChEBI" id="CHEBI:33019"/>
        <dbReference type="ChEBI" id="CHEBI:46858"/>
        <dbReference type="ChEBI" id="CHEBI:83624"/>
        <dbReference type="EC" id="2.7.7.108"/>
    </reaction>
</comment>
<evidence type="ECO:0000256" key="6">
    <source>
        <dbReference type="ARBA" id="ARBA00047939"/>
    </source>
</evidence>
<evidence type="ECO:0000256" key="5">
    <source>
        <dbReference type="ARBA" id="ARBA00034531"/>
    </source>
</evidence>
<dbReference type="PANTHER" id="PTHR39560:SF1">
    <property type="entry name" value="PROTEIN ADENYLYLTRANSFERASE FIC-RELATED"/>
    <property type="match status" value="1"/>
</dbReference>
<evidence type="ECO:0000313" key="9">
    <source>
        <dbReference type="EMBL" id="UYU31192.1"/>
    </source>
</evidence>
<keyword evidence="10" id="KW-1185">Reference proteome</keyword>
<evidence type="ECO:0000259" key="8">
    <source>
        <dbReference type="PROSITE" id="PS51459"/>
    </source>
</evidence>
<dbReference type="RefSeq" id="WP_264384676.1">
    <property type="nucleotide sequence ID" value="NZ_CP074352.1"/>
</dbReference>
<organism evidence="9 10">
    <name type="scientific">Siccibacter colletis</name>
    <dbReference type="NCBI Taxonomy" id="1505757"/>
    <lineage>
        <taxon>Bacteria</taxon>
        <taxon>Pseudomonadati</taxon>
        <taxon>Pseudomonadota</taxon>
        <taxon>Gammaproteobacteria</taxon>
        <taxon>Enterobacterales</taxon>
        <taxon>Enterobacteriaceae</taxon>
        <taxon>Siccibacter</taxon>
    </lineage>
</organism>
<dbReference type="EMBL" id="CP074352">
    <property type="protein sequence ID" value="UYU31192.1"/>
    <property type="molecule type" value="Genomic_DNA"/>
</dbReference>
<dbReference type="Proteomes" id="UP001156318">
    <property type="component" value="Chromosome"/>
</dbReference>
<dbReference type="Gene3D" id="1.10.3290.10">
    <property type="entry name" value="Fido-like domain"/>
    <property type="match status" value="1"/>
</dbReference>
<evidence type="ECO:0000256" key="3">
    <source>
        <dbReference type="ARBA" id="ARBA00022741"/>
    </source>
</evidence>
<reference evidence="9 10" key="1">
    <citation type="submission" date="2021-05" db="EMBL/GenBank/DDBJ databases">
        <title>Isolation, identification, and the growth promoting effects of Pantoea dispersa strain YSD J2 from the aboveground leaves of Cyperus esculentus L.Var. Sativus.</title>
        <authorList>
            <person name="Wang S."/>
            <person name="Tang X.M."/>
            <person name="Huang Y.N."/>
        </authorList>
    </citation>
    <scope>NUCLEOTIDE SEQUENCE [LARGE SCALE GENOMIC DNA]</scope>
    <source>
        <strain evidence="10">YSD YN2</strain>
    </source>
</reference>
<dbReference type="PROSITE" id="PS51459">
    <property type="entry name" value="FIDO"/>
    <property type="match status" value="1"/>
</dbReference>